<dbReference type="InterPro" id="IPR011545">
    <property type="entry name" value="DEAD/DEAH_box_helicase_dom"/>
</dbReference>
<sequence length="250" mass="27762">MAKKKKKRTTLQEKINKVLNDGALTQPVGDSNKMDTTIEAASDEKSTGVDDDVIEDDELPAVVDSVKDRHTTIKKKITETDEFFENWVKPDDEDEKDSFADYGFERKLLKALANVGWTTPTPIQKASIPVAVTGRDICACATTGSVESCTRVLVLLPTRELCVQVFAVFRKLVAELENVTVACAAGGLDLVQQTQVLRRDPDILVATPGRLIDHLHNTPNFSLQEIEILVLDEADRMLDEFFASQMKEIL</sequence>
<gene>
    <name evidence="10" type="ORF">GSOID_T00006537001</name>
</gene>
<dbReference type="AlphaFoldDB" id="E4XBN3"/>
<dbReference type="InterPro" id="IPR014014">
    <property type="entry name" value="RNA_helicase_DEAD_Q_motif"/>
</dbReference>
<dbReference type="Gene3D" id="3.40.50.300">
    <property type="entry name" value="P-loop containing nucleotide triphosphate hydrolases"/>
    <property type="match status" value="2"/>
</dbReference>
<proteinExistence type="predicted"/>
<evidence type="ECO:0000256" key="7">
    <source>
        <dbReference type="SAM" id="MobiDB-lite"/>
    </source>
</evidence>
<dbReference type="PANTHER" id="PTHR47959">
    <property type="entry name" value="ATP-DEPENDENT RNA HELICASE RHLE-RELATED"/>
    <property type="match status" value="1"/>
</dbReference>
<evidence type="ECO:0000256" key="5">
    <source>
        <dbReference type="ARBA" id="ARBA00022840"/>
    </source>
</evidence>
<evidence type="ECO:0000259" key="8">
    <source>
        <dbReference type="PROSITE" id="PS51192"/>
    </source>
</evidence>
<dbReference type="InterPro" id="IPR000629">
    <property type="entry name" value="RNA-helicase_DEAD-box_CS"/>
</dbReference>
<evidence type="ECO:0000259" key="9">
    <source>
        <dbReference type="PROSITE" id="PS51195"/>
    </source>
</evidence>
<dbReference type="InterPro" id="IPR014001">
    <property type="entry name" value="Helicase_ATP-bd"/>
</dbReference>
<dbReference type="OrthoDB" id="10259843at2759"/>
<keyword evidence="3" id="KW-0378">Hydrolase</keyword>
<dbReference type="EMBL" id="FN653034">
    <property type="protein sequence ID" value="CBY09008.1"/>
    <property type="molecule type" value="Genomic_DNA"/>
</dbReference>
<feature type="domain" description="Helicase ATP-binding" evidence="8">
    <location>
        <begin position="118"/>
        <end position="250"/>
    </location>
</feature>
<keyword evidence="4" id="KW-0347">Helicase</keyword>
<evidence type="ECO:0000256" key="3">
    <source>
        <dbReference type="ARBA" id="ARBA00022801"/>
    </source>
</evidence>
<evidence type="ECO:0000256" key="6">
    <source>
        <dbReference type="PROSITE-ProRule" id="PRU00552"/>
    </source>
</evidence>
<dbReference type="PROSITE" id="PS00039">
    <property type="entry name" value="DEAD_ATP_HELICASE"/>
    <property type="match status" value="1"/>
</dbReference>
<dbReference type="GO" id="GO:0005829">
    <property type="term" value="C:cytosol"/>
    <property type="evidence" value="ECO:0007669"/>
    <property type="project" value="TreeGrafter"/>
</dbReference>
<keyword evidence="11" id="KW-1185">Reference proteome</keyword>
<dbReference type="GO" id="GO:0003724">
    <property type="term" value="F:RNA helicase activity"/>
    <property type="evidence" value="ECO:0007669"/>
    <property type="project" value="UniProtKB-EC"/>
</dbReference>
<feature type="short sequence motif" description="Q motif" evidence="6">
    <location>
        <begin position="97"/>
        <end position="125"/>
    </location>
</feature>
<feature type="region of interest" description="Disordered" evidence="7">
    <location>
        <begin position="22"/>
        <end position="54"/>
    </location>
</feature>
<feature type="domain" description="DEAD-box RNA helicase Q" evidence="9">
    <location>
        <begin position="97"/>
        <end position="125"/>
    </location>
</feature>
<dbReference type="GO" id="GO:0003723">
    <property type="term" value="F:RNA binding"/>
    <property type="evidence" value="ECO:0007669"/>
    <property type="project" value="UniProtKB-KW"/>
</dbReference>
<accession>E4XBN3</accession>
<evidence type="ECO:0000313" key="10">
    <source>
        <dbReference type="EMBL" id="CBY09008.1"/>
    </source>
</evidence>
<dbReference type="InParanoid" id="E4XBN3"/>
<dbReference type="InterPro" id="IPR050079">
    <property type="entry name" value="DEAD_box_RNA_helicase"/>
</dbReference>
<name>E4XBN3_OIKDI</name>
<dbReference type="SMART" id="SM00487">
    <property type="entry name" value="DEXDc"/>
    <property type="match status" value="1"/>
</dbReference>
<dbReference type="SUPFAM" id="SSF52540">
    <property type="entry name" value="P-loop containing nucleoside triphosphate hydrolases"/>
    <property type="match status" value="1"/>
</dbReference>
<protein>
    <recommendedName>
        <fullName evidence="1">RNA helicase</fullName>
        <ecNumber evidence="1">3.6.4.13</ecNumber>
    </recommendedName>
</protein>
<evidence type="ECO:0000313" key="11">
    <source>
        <dbReference type="Proteomes" id="UP000001307"/>
    </source>
</evidence>
<dbReference type="PANTHER" id="PTHR47959:SF1">
    <property type="entry name" value="ATP-DEPENDENT RNA HELICASE DBPA"/>
    <property type="match status" value="1"/>
</dbReference>
<reference evidence="10 11" key="1">
    <citation type="journal article" date="2010" name="Science">
        <title>Plasticity of animal genome architecture unmasked by rapid evolution of a pelagic tunicate.</title>
        <authorList>
            <person name="Denoeud F."/>
            <person name="Henriet S."/>
            <person name="Mungpakdee S."/>
            <person name="Aury J.M."/>
            <person name="Da Silva C."/>
            <person name="Brinkmann H."/>
            <person name="Mikhaleva J."/>
            <person name="Olsen L.C."/>
            <person name="Jubin C."/>
            <person name="Canestro C."/>
            <person name="Bouquet J.M."/>
            <person name="Danks G."/>
            <person name="Poulain J."/>
            <person name="Campsteijn C."/>
            <person name="Adamski M."/>
            <person name="Cross I."/>
            <person name="Yadetie F."/>
            <person name="Muffato M."/>
            <person name="Louis A."/>
            <person name="Butcher S."/>
            <person name="Tsagkogeorga G."/>
            <person name="Konrad A."/>
            <person name="Singh S."/>
            <person name="Jensen M.F."/>
            <person name="Cong E.H."/>
            <person name="Eikeseth-Otteraa H."/>
            <person name="Noel B."/>
            <person name="Anthouard V."/>
            <person name="Porcel B.M."/>
            <person name="Kachouri-Lafond R."/>
            <person name="Nishino A."/>
            <person name="Ugolini M."/>
            <person name="Chourrout P."/>
            <person name="Nishida H."/>
            <person name="Aasland R."/>
            <person name="Huzurbazar S."/>
            <person name="Westhof E."/>
            <person name="Delsuc F."/>
            <person name="Lehrach H."/>
            <person name="Reinhardt R."/>
            <person name="Weissenbach J."/>
            <person name="Roy S.W."/>
            <person name="Artiguenave F."/>
            <person name="Postlethwait J.H."/>
            <person name="Manak J.R."/>
            <person name="Thompson E.M."/>
            <person name="Jaillon O."/>
            <person name="Du Pasquier L."/>
            <person name="Boudinot P."/>
            <person name="Liberles D.A."/>
            <person name="Volff J.N."/>
            <person name="Philippe H."/>
            <person name="Lenhard B."/>
            <person name="Roest Crollius H."/>
            <person name="Wincker P."/>
            <person name="Chourrout D."/>
        </authorList>
    </citation>
    <scope>NUCLEOTIDE SEQUENCE [LARGE SCALE GENOMIC DNA]</scope>
</reference>
<dbReference type="GO" id="GO:0005524">
    <property type="term" value="F:ATP binding"/>
    <property type="evidence" value="ECO:0007669"/>
    <property type="project" value="UniProtKB-KW"/>
</dbReference>
<keyword evidence="5" id="KW-0067">ATP-binding</keyword>
<dbReference type="Proteomes" id="UP000001307">
    <property type="component" value="Unassembled WGS sequence"/>
</dbReference>
<dbReference type="InterPro" id="IPR027417">
    <property type="entry name" value="P-loop_NTPase"/>
</dbReference>
<dbReference type="GO" id="GO:0016787">
    <property type="term" value="F:hydrolase activity"/>
    <property type="evidence" value="ECO:0007669"/>
    <property type="project" value="UniProtKB-KW"/>
</dbReference>
<dbReference type="PROSITE" id="PS51192">
    <property type="entry name" value="HELICASE_ATP_BIND_1"/>
    <property type="match status" value="1"/>
</dbReference>
<keyword evidence="2" id="KW-0547">Nucleotide-binding</keyword>
<dbReference type="Pfam" id="PF00270">
    <property type="entry name" value="DEAD"/>
    <property type="match status" value="1"/>
</dbReference>
<dbReference type="PROSITE" id="PS51195">
    <property type="entry name" value="Q_MOTIF"/>
    <property type="match status" value="1"/>
</dbReference>
<evidence type="ECO:0000256" key="1">
    <source>
        <dbReference type="ARBA" id="ARBA00012552"/>
    </source>
</evidence>
<dbReference type="EC" id="3.6.4.13" evidence="1"/>
<organism evidence="10 11">
    <name type="scientific">Oikopleura dioica</name>
    <name type="common">Tunicate</name>
    <dbReference type="NCBI Taxonomy" id="34765"/>
    <lineage>
        <taxon>Eukaryota</taxon>
        <taxon>Metazoa</taxon>
        <taxon>Chordata</taxon>
        <taxon>Tunicata</taxon>
        <taxon>Appendicularia</taxon>
        <taxon>Copelata</taxon>
        <taxon>Oikopleuridae</taxon>
        <taxon>Oikopleura</taxon>
    </lineage>
</organism>
<evidence type="ECO:0000256" key="2">
    <source>
        <dbReference type="ARBA" id="ARBA00022741"/>
    </source>
</evidence>
<evidence type="ECO:0000256" key="4">
    <source>
        <dbReference type="ARBA" id="ARBA00022806"/>
    </source>
</evidence>